<evidence type="ECO:0000256" key="8">
    <source>
        <dbReference type="ARBA" id="ARBA00023049"/>
    </source>
</evidence>
<evidence type="ECO:0000256" key="7">
    <source>
        <dbReference type="ARBA" id="ARBA00022833"/>
    </source>
</evidence>
<gene>
    <name evidence="13" type="ORF">CC1G_11771</name>
</gene>
<dbReference type="PANTHER" id="PTHR33478:SF1">
    <property type="entry name" value="EXTRACELLULAR METALLOPROTEINASE MEP"/>
    <property type="match status" value="1"/>
</dbReference>
<evidence type="ECO:0000313" key="13">
    <source>
        <dbReference type="EMBL" id="EAU86463.1"/>
    </source>
</evidence>
<evidence type="ECO:0000256" key="10">
    <source>
        <dbReference type="PIRSR" id="PIRSR601842-1"/>
    </source>
</evidence>
<evidence type="ECO:0000256" key="6">
    <source>
        <dbReference type="ARBA" id="ARBA00022801"/>
    </source>
</evidence>
<keyword evidence="5 11" id="KW-0479">Metal-binding</keyword>
<keyword evidence="3 12" id="KW-0964">Secreted</keyword>
<keyword evidence="14" id="KW-1185">Reference proteome</keyword>
<comment type="cofactor">
    <cofactor evidence="11">
        <name>Zn(2+)</name>
        <dbReference type="ChEBI" id="CHEBI:29105"/>
    </cofactor>
    <text evidence="11">Binds 1 zinc ion per subunit.</text>
</comment>
<dbReference type="EMBL" id="AACS02000012">
    <property type="protein sequence ID" value="EAU86463.1"/>
    <property type="molecule type" value="Genomic_DNA"/>
</dbReference>
<dbReference type="InterPro" id="IPR050371">
    <property type="entry name" value="Fungal_virulence_M36"/>
</dbReference>
<name>A8NPH4_COPC7</name>
<comment type="caution">
    <text evidence="13">The sequence shown here is derived from an EMBL/GenBank/DDBJ whole genome shotgun (WGS) entry which is preliminary data.</text>
</comment>
<dbReference type="GO" id="GO:0006508">
    <property type="term" value="P:proteolysis"/>
    <property type="evidence" value="ECO:0007669"/>
    <property type="project" value="UniProtKB-KW"/>
</dbReference>
<dbReference type="GO" id="GO:0008270">
    <property type="term" value="F:zinc ion binding"/>
    <property type="evidence" value="ECO:0007669"/>
    <property type="project" value="InterPro"/>
</dbReference>
<dbReference type="EC" id="3.4.24.-" evidence="12"/>
<evidence type="ECO:0000256" key="4">
    <source>
        <dbReference type="ARBA" id="ARBA00022670"/>
    </source>
</evidence>
<dbReference type="OrthoDB" id="3227768at2759"/>
<reference evidence="13 14" key="1">
    <citation type="journal article" date="2010" name="Proc. Natl. Acad. Sci. U.S.A.">
        <title>Insights into evolution of multicellular fungi from the assembled chromosomes of the mushroom Coprinopsis cinerea (Coprinus cinereus).</title>
        <authorList>
            <person name="Stajich J.E."/>
            <person name="Wilke S.K."/>
            <person name="Ahren D."/>
            <person name="Au C.H."/>
            <person name="Birren B.W."/>
            <person name="Borodovsky M."/>
            <person name="Burns C."/>
            <person name="Canback B."/>
            <person name="Casselton L.A."/>
            <person name="Cheng C.K."/>
            <person name="Deng J."/>
            <person name="Dietrich F.S."/>
            <person name="Fargo D.C."/>
            <person name="Farman M.L."/>
            <person name="Gathman A.C."/>
            <person name="Goldberg J."/>
            <person name="Guigo R."/>
            <person name="Hoegger P.J."/>
            <person name="Hooker J.B."/>
            <person name="Huggins A."/>
            <person name="James T.Y."/>
            <person name="Kamada T."/>
            <person name="Kilaru S."/>
            <person name="Kodira C."/>
            <person name="Kues U."/>
            <person name="Kupfer D."/>
            <person name="Kwan H.S."/>
            <person name="Lomsadze A."/>
            <person name="Li W."/>
            <person name="Lilly W.W."/>
            <person name="Ma L.J."/>
            <person name="Mackey A.J."/>
            <person name="Manning G."/>
            <person name="Martin F."/>
            <person name="Muraguchi H."/>
            <person name="Natvig D.O."/>
            <person name="Palmerini H."/>
            <person name="Ramesh M.A."/>
            <person name="Rehmeyer C.J."/>
            <person name="Roe B.A."/>
            <person name="Shenoy N."/>
            <person name="Stanke M."/>
            <person name="Ter-Hovhannisyan V."/>
            <person name="Tunlid A."/>
            <person name="Velagapudi R."/>
            <person name="Vision T.J."/>
            <person name="Zeng Q."/>
            <person name="Zolan M.E."/>
            <person name="Pukkila P.J."/>
        </authorList>
    </citation>
    <scope>NUCLEOTIDE SEQUENCE [LARGE SCALE GENOMIC DNA]</scope>
    <source>
        <strain evidence="14">Okayama-7 / 130 / ATCC MYA-4618 / FGSC 9003</strain>
    </source>
</reference>
<evidence type="ECO:0000256" key="11">
    <source>
        <dbReference type="PIRSR" id="PIRSR601842-2"/>
    </source>
</evidence>
<keyword evidence="12" id="KW-0732">Signal</keyword>
<dbReference type="InterPro" id="IPR001842">
    <property type="entry name" value="Peptidase_M36"/>
</dbReference>
<evidence type="ECO:0000256" key="5">
    <source>
        <dbReference type="ARBA" id="ARBA00022723"/>
    </source>
</evidence>
<dbReference type="Gene3D" id="3.10.170.10">
    <property type="match status" value="1"/>
</dbReference>
<dbReference type="InterPro" id="IPR027268">
    <property type="entry name" value="Peptidase_M4/M1_CTD_sf"/>
</dbReference>
<keyword evidence="7 11" id="KW-0862">Zinc</keyword>
<comment type="subcellular location">
    <subcellularLocation>
        <location evidence="1 12">Secreted</location>
    </subcellularLocation>
</comment>
<evidence type="ECO:0000256" key="9">
    <source>
        <dbReference type="ARBA" id="ARBA00023145"/>
    </source>
</evidence>
<dbReference type="Gene3D" id="1.10.390.10">
    <property type="entry name" value="Neutral Protease Domain 2"/>
    <property type="match status" value="1"/>
</dbReference>
<dbReference type="GO" id="GO:0005615">
    <property type="term" value="C:extracellular space"/>
    <property type="evidence" value="ECO:0007669"/>
    <property type="project" value="InterPro"/>
</dbReference>
<dbReference type="PROSITE" id="PS51257">
    <property type="entry name" value="PROKAR_LIPOPROTEIN"/>
    <property type="match status" value="1"/>
</dbReference>
<organism evidence="13 14">
    <name type="scientific">Coprinopsis cinerea (strain Okayama-7 / 130 / ATCC MYA-4618 / FGSC 9003)</name>
    <name type="common">Inky cap fungus</name>
    <name type="synonym">Hormographiella aspergillata</name>
    <dbReference type="NCBI Taxonomy" id="240176"/>
    <lineage>
        <taxon>Eukaryota</taxon>
        <taxon>Fungi</taxon>
        <taxon>Dikarya</taxon>
        <taxon>Basidiomycota</taxon>
        <taxon>Agaricomycotina</taxon>
        <taxon>Agaricomycetes</taxon>
        <taxon>Agaricomycetidae</taxon>
        <taxon>Agaricales</taxon>
        <taxon>Agaricineae</taxon>
        <taxon>Psathyrellaceae</taxon>
        <taxon>Coprinopsis</taxon>
    </lineage>
</organism>
<dbReference type="GeneID" id="6011866"/>
<protein>
    <recommendedName>
        <fullName evidence="12">Extracellular metalloproteinase</fullName>
        <ecNumber evidence="12">3.4.24.-</ecNumber>
    </recommendedName>
    <alternativeName>
        <fullName evidence="12">Fungalysin</fullName>
    </alternativeName>
</protein>
<dbReference type="InParanoid" id="A8NPH4"/>
<feature type="binding site" evidence="11">
    <location>
        <position position="229"/>
    </location>
    <ligand>
        <name>Zn(2+)</name>
        <dbReference type="ChEBI" id="CHEBI:29105"/>
        <note>catalytic</note>
    </ligand>
</feature>
<sequence length="599" mass="65360">MLPRMQTLLSTILIAIACVAPVAQAAPSADAGFDLSTRNVYRVGKRGLEIEAFYPASEFETFGEGLELPSHLQRRAPQTLDDEAVEFVADRLKVDRGSIRYRSGYTAGKLRHAYVRQSHDGIPFANAVANVAFKDNKVVSFGTSFVKPRRFASSTPTINVQDYLPAVEEILDGKYNDHPTRLEYLARPDGTASLVYAAQIENVEDNKWYEAYIDAHNGELLSVVDFTADATYRALPITKQAYPDGLELIVDPQDSLASPSGWHASGSTLNTSGNNVISFKGSQSSLTSQSSANTFNYSYNDAQSPSVQSNVDAARVNAFYVLNVVHDFTYRYGFTEAAFNFQNDNFGKGGRGNDRVTVSVQDSSGTNNANFATPPDGQSGRCRMYIWTRTTPNRDGSLQNDILVHEVGHGITNRMTGGGSGSCLQTTESRGLGEGWSDALAMWTQQKDGVVRDYVLGDYVYNNPGGIRTRPYSTSSTTNPQTYASARGQTSVHRIGEVWANMLHNVYAALVAEHGWSATARTNPNGTEGNVVWMHLFIDSLALQPCNPTFVAARNAWIQADANRYGGRNRCLLWRVFASKGLGVNASGYTDNTAVPAGC</sequence>
<evidence type="ECO:0000256" key="12">
    <source>
        <dbReference type="RuleBase" id="RU364017"/>
    </source>
</evidence>
<dbReference type="PRINTS" id="PR00999">
    <property type="entry name" value="FUNGALYSIN"/>
</dbReference>
<comment type="similarity">
    <text evidence="2 12">Belongs to the peptidase M36 family.</text>
</comment>
<evidence type="ECO:0000256" key="3">
    <source>
        <dbReference type="ARBA" id="ARBA00022525"/>
    </source>
</evidence>
<keyword evidence="6 12" id="KW-0378">Hydrolase</keyword>
<feature type="signal peptide" evidence="12">
    <location>
        <begin position="1"/>
        <end position="25"/>
    </location>
</feature>
<dbReference type="RefSeq" id="XP_001835337.1">
    <property type="nucleotide sequence ID" value="XM_001835285.1"/>
</dbReference>
<dbReference type="KEGG" id="cci:CC1G_11771"/>
<keyword evidence="4 12" id="KW-0645">Protease</keyword>
<feature type="binding site" evidence="11">
    <location>
        <position position="434"/>
    </location>
    <ligand>
        <name>Zn(2+)</name>
        <dbReference type="ChEBI" id="CHEBI:29105"/>
        <note>catalytic</note>
    </ligand>
</feature>
<evidence type="ECO:0000256" key="2">
    <source>
        <dbReference type="ARBA" id="ARBA00006006"/>
    </source>
</evidence>
<dbReference type="Pfam" id="PF02128">
    <property type="entry name" value="Peptidase_M36"/>
    <property type="match status" value="1"/>
</dbReference>
<dbReference type="PANTHER" id="PTHR33478">
    <property type="entry name" value="EXTRACELLULAR METALLOPROTEINASE MEP"/>
    <property type="match status" value="1"/>
</dbReference>
<dbReference type="GO" id="GO:0004222">
    <property type="term" value="F:metalloendopeptidase activity"/>
    <property type="evidence" value="ECO:0007669"/>
    <property type="project" value="InterPro"/>
</dbReference>
<dbReference type="SUPFAM" id="SSF55486">
    <property type="entry name" value="Metalloproteases ('zincins'), catalytic domain"/>
    <property type="match status" value="1"/>
</dbReference>
<dbReference type="AlphaFoldDB" id="A8NPH4"/>
<evidence type="ECO:0000313" key="14">
    <source>
        <dbReference type="Proteomes" id="UP000001861"/>
    </source>
</evidence>
<feature type="binding site" evidence="11">
    <location>
        <position position="405"/>
    </location>
    <ligand>
        <name>Zn(2+)</name>
        <dbReference type="ChEBI" id="CHEBI:29105"/>
        <note>catalytic</note>
    </ligand>
</feature>
<dbReference type="CDD" id="cd09596">
    <property type="entry name" value="M36"/>
    <property type="match status" value="1"/>
</dbReference>
<dbReference type="VEuPathDB" id="FungiDB:CC1G_11771"/>
<evidence type="ECO:0000256" key="1">
    <source>
        <dbReference type="ARBA" id="ARBA00004613"/>
    </source>
</evidence>
<accession>A8NPH4</accession>
<dbReference type="eggNOG" id="ENOG502SIXN">
    <property type="taxonomic scope" value="Eukaryota"/>
</dbReference>
<feature type="binding site" evidence="11">
    <location>
        <position position="409"/>
    </location>
    <ligand>
        <name>Zn(2+)</name>
        <dbReference type="ChEBI" id="CHEBI:29105"/>
        <note>catalytic</note>
    </ligand>
</feature>
<dbReference type="OMA" id="NDFAICN"/>
<dbReference type="Proteomes" id="UP000001861">
    <property type="component" value="Unassembled WGS sequence"/>
</dbReference>
<proteinExistence type="inferred from homology"/>
<feature type="active site" evidence="10">
    <location>
        <position position="406"/>
    </location>
</feature>
<keyword evidence="9 12" id="KW-0865">Zymogen</keyword>
<feature type="chain" id="PRO_5009366023" description="Extracellular metalloproteinase" evidence="12">
    <location>
        <begin position="26"/>
        <end position="599"/>
    </location>
</feature>
<keyword evidence="8 12" id="KW-0482">Metalloprotease</keyword>